<proteinExistence type="predicted"/>
<dbReference type="RefSeq" id="WP_169580269.1">
    <property type="nucleotide sequence ID" value="NZ_CP051480.1"/>
</dbReference>
<accession>A0A858U6U3</accession>
<dbReference type="EMBL" id="CP051480">
    <property type="protein sequence ID" value="QJG66446.1"/>
    <property type="molecule type" value="Genomic_DNA"/>
</dbReference>
<evidence type="ECO:0000313" key="2">
    <source>
        <dbReference type="Proteomes" id="UP000501728"/>
    </source>
</evidence>
<dbReference type="KEGG" id="mphn:HGG64_01855"/>
<sequence length="308" mass="36097">MNLKKDIAKLFGKDFLVNFDSKKESKKILAYPKIKEIIEKFNLNSEQITKGMSLLQRYYNYLVTNEDKEPDWKLTVDAYNNLQIDFSSNHFFLKKKQEDNFWLTNITKLENEWKLYFDTPNKKSPTRIHTEAKQALNYFDKNLIAEIKKVTSLKTKKGFFLVDSNFVNAQAIVKYLAFLLGTTKNKTVAFLDVNQFFNYTMNNYRNNKHDENELINKYLNQVDYLFLNNFGIGAKPELFITNLIATLNQREIDEKPTFITSLIDVTLNNVSIINSGNKTDRNLRINGVEKLLKNTISRIMTKFIAKNK</sequence>
<organism evidence="1 2">
    <name type="scientific">Mycoplasma phocoeninasale</name>
    <dbReference type="NCBI Taxonomy" id="2726117"/>
    <lineage>
        <taxon>Bacteria</taxon>
        <taxon>Bacillati</taxon>
        <taxon>Mycoplasmatota</taxon>
        <taxon>Mollicutes</taxon>
        <taxon>Mycoplasmataceae</taxon>
        <taxon>Mycoplasma</taxon>
    </lineage>
</organism>
<gene>
    <name evidence="1" type="ORF">HGG64_01855</name>
</gene>
<keyword evidence="2" id="KW-1185">Reference proteome</keyword>
<dbReference type="Proteomes" id="UP000501728">
    <property type="component" value="Chromosome"/>
</dbReference>
<reference evidence="1 2" key="1">
    <citation type="submission" date="2020-04" db="EMBL/GenBank/DDBJ databases">
        <title>Novel Mycoplasma species detected in Phocoena phocoena (harbor porpoise) from the USA.</title>
        <authorList>
            <person name="Volokhov D.V."/>
        </authorList>
    </citation>
    <scope>NUCLEOTIDE SEQUENCE [LARGE SCALE GENOMIC DNA]</scope>
    <source>
        <strain evidence="1 2">C264-NAS</strain>
    </source>
</reference>
<protein>
    <submittedName>
        <fullName evidence="1">Uncharacterized protein</fullName>
    </submittedName>
</protein>
<dbReference type="AlphaFoldDB" id="A0A858U6U3"/>
<name>A0A858U6U3_9MOLU</name>
<dbReference type="InterPro" id="IPR027417">
    <property type="entry name" value="P-loop_NTPase"/>
</dbReference>
<evidence type="ECO:0000313" key="1">
    <source>
        <dbReference type="EMBL" id="QJG66446.1"/>
    </source>
</evidence>
<dbReference type="Gene3D" id="3.40.50.300">
    <property type="entry name" value="P-loop containing nucleotide triphosphate hydrolases"/>
    <property type="match status" value="1"/>
</dbReference>